<feature type="domain" description="Glycosyl transferase family 1" evidence="1">
    <location>
        <begin position="535"/>
        <end position="623"/>
    </location>
</feature>
<proteinExistence type="predicted"/>
<dbReference type="RefSeq" id="WP_011787355.1">
    <property type="nucleotide sequence ID" value="NC_008741.1"/>
</dbReference>
<dbReference type="SUPFAM" id="SSF53448">
    <property type="entry name" value="Nucleotide-diphospho-sugar transferases"/>
    <property type="match status" value="1"/>
</dbReference>
<name>A0A0H3ACB6_NITV4</name>
<organism evidence="3 4">
    <name type="scientific">Nitratidesulfovibrio vulgaris (strain DP4)</name>
    <name type="common">Desulfovibrio vulgaris</name>
    <dbReference type="NCBI Taxonomy" id="391774"/>
    <lineage>
        <taxon>Bacteria</taxon>
        <taxon>Pseudomonadati</taxon>
        <taxon>Thermodesulfobacteriota</taxon>
        <taxon>Desulfovibrionia</taxon>
        <taxon>Desulfovibrionales</taxon>
        <taxon>Desulfovibrionaceae</taxon>
        <taxon>Nitratidesulfovibrio</taxon>
    </lineage>
</organism>
<dbReference type="AlphaFoldDB" id="A0A0H3ACB6"/>
<dbReference type="SUPFAM" id="SSF53756">
    <property type="entry name" value="UDP-Glycosyltransferase/glycogen phosphorylase"/>
    <property type="match status" value="1"/>
</dbReference>
<dbReference type="Proteomes" id="UP000009173">
    <property type="component" value="Plasmid pDVUL01"/>
</dbReference>
<evidence type="ECO:0000259" key="2">
    <source>
        <dbReference type="Pfam" id="PF00535"/>
    </source>
</evidence>
<dbReference type="HOGENOM" id="CLU_414365_0_0_7"/>
<feature type="domain" description="Glycosyltransferase 2-like" evidence="2">
    <location>
        <begin position="28"/>
        <end position="152"/>
    </location>
</feature>
<dbReference type="InterPro" id="IPR001173">
    <property type="entry name" value="Glyco_trans_2-like"/>
</dbReference>
<dbReference type="InterPro" id="IPR050834">
    <property type="entry name" value="Glycosyltransf_2"/>
</dbReference>
<evidence type="ECO:0000259" key="1">
    <source>
        <dbReference type="Pfam" id="PF00534"/>
    </source>
</evidence>
<dbReference type="Pfam" id="PF00534">
    <property type="entry name" value="Glycos_transf_1"/>
    <property type="match status" value="1"/>
</dbReference>
<dbReference type="InterPro" id="IPR029044">
    <property type="entry name" value="Nucleotide-diphossugar_trans"/>
</dbReference>
<dbReference type="EMBL" id="CP000528">
    <property type="protein sequence ID" value="ABM30048.1"/>
    <property type="molecule type" value="Genomic_DNA"/>
</dbReference>
<sequence>MLKAFRKNQHPVAIPSTLPDGSAWPRISIVTPSYNNAKYIEETIISVLEQGYPDVEHIIVDGASKDGTAAILDRYRGHVARIIQEPDTGQSNAINKGMRLATGEIVTWLNSDDLLAPGALAAVAMAFHMSGADMVAGGCQLYRNGGYLGTHLTSCADGTLPAEEISDLYGGWQTGKFFYQPEVMFTRDLWQRAGGQVREDLHYCMDVEMWLRFASCGARLHVIGAPVAMFRLHEEQKTNNPDASPDEYIPVANAWRTTHGLPPITRTTLPPPPPPLKVAFVNDIGFQYGAGIAHQRLFTAVSSAGHTVRGWATGFQSPRDVFEATAARIISEIEAFEPDVVVCGNLHCTIADSDMLVRLTDRWPTCFCLHDLWLLTGHCPHPGFLDCVRHLAGCDHTCPSPDTYPTIAAGDIRKAWDAKREVMARDTFLALANSNWTRAQHDGCTTPGHEARLLRLGCDESIFHPGDRLEARRQLGLDMDAFVVLMPMVDFSSPFKGSVEGLEALSGAGLENLQVICFGVVEQEMIARFPILTALGYLHDPEAVATAYRAADVVVSFSHAETFGQTLMEAACCGIPSLAYRCTGLPDAVVDGVSGFLVDETPDALITRLHQLHADANLRASLGTWAALYARNSRCLQAEYHSFHTNLEEAGLLAPGRLGKNIFFAHTEAHDAEPSIPVSDPRPGSAFKNWLRRELPTPVWMALRRVYRGTKSRLGMHP</sequence>
<reference evidence="4" key="1">
    <citation type="journal article" date="2009" name="Environ. Microbiol.">
        <title>Contribution of mobile genetic elements to Desulfovibrio vulgaris genome plasticity.</title>
        <authorList>
            <person name="Walker C.B."/>
            <person name="Stolyar S."/>
            <person name="Chivian D."/>
            <person name="Pinel N."/>
            <person name="Gabster J.A."/>
            <person name="Dehal P.S."/>
            <person name="He Z."/>
            <person name="Yang Z.K."/>
            <person name="Yen H.C."/>
            <person name="Zhou J."/>
            <person name="Wall J.D."/>
            <person name="Hazen T.C."/>
            <person name="Arkin A.P."/>
            <person name="Stahl D.A."/>
        </authorList>
    </citation>
    <scope>NUCLEOTIDE SEQUENCE [LARGE SCALE GENOMIC DNA]</scope>
    <source>
        <strain evidence="4">DP4</strain>
        <plasmid evidence="4">Plasmid pDVUL01</plasmid>
    </source>
</reference>
<dbReference type="Pfam" id="PF00535">
    <property type="entry name" value="Glycos_transf_2"/>
    <property type="match status" value="1"/>
</dbReference>
<dbReference type="KEGG" id="dvl:Dvul_3037"/>
<dbReference type="CDD" id="cd06433">
    <property type="entry name" value="GT_2_WfgS_like"/>
    <property type="match status" value="1"/>
</dbReference>
<dbReference type="GO" id="GO:0016757">
    <property type="term" value="F:glycosyltransferase activity"/>
    <property type="evidence" value="ECO:0007669"/>
    <property type="project" value="InterPro"/>
</dbReference>
<dbReference type="InterPro" id="IPR001296">
    <property type="entry name" value="Glyco_trans_1"/>
</dbReference>
<dbReference type="Gene3D" id="3.90.550.10">
    <property type="entry name" value="Spore Coat Polysaccharide Biosynthesis Protein SpsA, Chain A"/>
    <property type="match status" value="1"/>
</dbReference>
<dbReference type="PANTHER" id="PTHR43685">
    <property type="entry name" value="GLYCOSYLTRANSFERASE"/>
    <property type="match status" value="1"/>
</dbReference>
<keyword evidence="3" id="KW-0614">Plasmid</keyword>
<dbReference type="Gene3D" id="3.40.50.2000">
    <property type="entry name" value="Glycogen Phosphorylase B"/>
    <property type="match status" value="1"/>
</dbReference>
<accession>A0A0H3ACB6</accession>
<geneLocation type="plasmid" evidence="3 4">
    <name>pDVUL01</name>
</geneLocation>
<evidence type="ECO:0000313" key="4">
    <source>
        <dbReference type="Proteomes" id="UP000009173"/>
    </source>
</evidence>
<keyword evidence="3" id="KW-0808">Transferase</keyword>
<protein>
    <submittedName>
        <fullName evidence="3">Glycosyl transferase, family 2</fullName>
    </submittedName>
</protein>
<gene>
    <name evidence="3" type="ordered locus">Dvul_3037</name>
</gene>
<evidence type="ECO:0000313" key="3">
    <source>
        <dbReference type="EMBL" id="ABM30048.1"/>
    </source>
</evidence>
<dbReference type="PANTHER" id="PTHR43685:SF2">
    <property type="entry name" value="GLYCOSYLTRANSFERASE 2-LIKE DOMAIN-CONTAINING PROTEIN"/>
    <property type="match status" value="1"/>
</dbReference>